<keyword evidence="7" id="KW-1185">Reference proteome</keyword>
<keyword evidence="2 4" id="KW-0863">Zinc-finger</keyword>
<dbReference type="PROSITE" id="PS50089">
    <property type="entry name" value="ZF_RING_2"/>
    <property type="match status" value="1"/>
</dbReference>
<dbReference type="InterPro" id="IPR001841">
    <property type="entry name" value="Znf_RING"/>
</dbReference>
<protein>
    <recommendedName>
        <fullName evidence="5">RING-type domain-containing protein</fullName>
    </recommendedName>
</protein>
<dbReference type="InterPro" id="IPR047153">
    <property type="entry name" value="TRIM45/56/19-like"/>
</dbReference>
<dbReference type="PANTHER" id="PTHR25462">
    <property type="entry name" value="BONUS, ISOFORM C-RELATED"/>
    <property type="match status" value="1"/>
</dbReference>
<evidence type="ECO:0000313" key="6">
    <source>
        <dbReference type="Ensembl" id="ENSPTXP00000009505.1"/>
    </source>
</evidence>
<keyword evidence="1" id="KW-0479">Metal-binding</keyword>
<keyword evidence="3" id="KW-0862">Zinc</keyword>
<sequence length="91" mass="10399">MPLTAVIHQSTCRNIMEALVQVLSCPVCLELFTPPVLVLSCAHNFCKKCLEKILILQNCSHVNGHFSCPMCRKVSRISYYYIFLLFQTSLF</sequence>
<evidence type="ECO:0000256" key="3">
    <source>
        <dbReference type="ARBA" id="ARBA00022833"/>
    </source>
</evidence>
<dbReference type="GeneTree" id="ENSGT00960000189495"/>
<proteinExistence type="predicted"/>
<evidence type="ECO:0000259" key="5">
    <source>
        <dbReference type="PROSITE" id="PS50089"/>
    </source>
</evidence>
<dbReference type="Gene3D" id="3.30.40.10">
    <property type="entry name" value="Zinc/RING finger domain, C3HC4 (zinc finger)"/>
    <property type="match status" value="1"/>
</dbReference>
<feature type="domain" description="RING-type" evidence="5">
    <location>
        <begin position="25"/>
        <end position="72"/>
    </location>
</feature>
<evidence type="ECO:0000313" key="7">
    <source>
        <dbReference type="Proteomes" id="UP000472273"/>
    </source>
</evidence>
<dbReference type="InterPro" id="IPR027370">
    <property type="entry name" value="Znf-RING_euk"/>
</dbReference>
<dbReference type="Ensembl" id="ENSPTXT00000009829.1">
    <property type="protein sequence ID" value="ENSPTXP00000009505.1"/>
    <property type="gene ID" value="ENSPTXG00000006804.1"/>
</dbReference>
<dbReference type="AlphaFoldDB" id="A0A670YC45"/>
<evidence type="ECO:0000256" key="4">
    <source>
        <dbReference type="PROSITE-ProRule" id="PRU00175"/>
    </source>
</evidence>
<dbReference type="PROSITE" id="PS00518">
    <property type="entry name" value="ZF_RING_1"/>
    <property type="match status" value="1"/>
</dbReference>
<reference evidence="6" key="1">
    <citation type="submission" date="2025-08" db="UniProtKB">
        <authorList>
            <consortium name="Ensembl"/>
        </authorList>
    </citation>
    <scope>IDENTIFICATION</scope>
</reference>
<dbReference type="OMA" id="VIHQSTC"/>
<dbReference type="SMART" id="SM00184">
    <property type="entry name" value="RING"/>
    <property type="match status" value="1"/>
</dbReference>
<dbReference type="InterPro" id="IPR017907">
    <property type="entry name" value="Znf_RING_CS"/>
</dbReference>
<organism evidence="6 7">
    <name type="scientific">Pseudonaja textilis</name>
    <name type="common">Eastern brown snake</name>
    <dbReference type="NCBI Taxonomy" id="8673"/>
    <lineage>
        <taxon>Eukaryota</taxon>
        <taxon>Metazoa</taxon>
        <taxon>Chordata</taxon>
        <taxon>Craniata</taxon>
        <taxon>Vertebrata</taxon>
        <taxon>Euteleostomi</taxon>
        <taxon>Lepidosauria</taxon>
        <taxon>Squamata</taxon>
        <taxon>Bifurcata</taxon>
        <taxon>Unidentata</taxon>
        <taxon>Episquamata</taxon>
        <taxon>Toxicofera</taxon>
        <taxon>Serpentes</taxon>
        <taxon>Colubroidea</taxon>
        <taxon>Elapidae</taxon>
        <taxon>Hydrophiinae</taxon>
        <taxon>Pseudonaja</taxon>
    </lineage>
</organism>
<dbReference type="GO" id="GO:0061630">
    <property type="term" value="F:ubiquitin protein ligase activity"/>
    <property type="evidence" value="ECO:0007669"/>
    <property type="project" value="TreeGrafter"/>
</dbReference>
<evidence type="ECO:0000256" key="2">
    <source>
        <dbReference type="ARBA" id="ARBA00022771"/>
    </source>
</evidence>
<dbReference type="PANTHER" id="PTHR25462:SF296">
    <property type="entry name" value="MEIOTIC P26, ISOFORM F"/>
    <property type="match status" value="1"/>
</dbReference>
<dbReference type="InterPro" id="IPR013083">
    <property type="entry name" value="Znf_RING/FYVE/PHD"/>
</dbReference>
<accession>A0A670YC45</accession>
<reference evidence="6" key="2">
    <citation type="submission" date="2025-09" db="UniProtKB">
        <authorList>
            <consortium name="Ensembl"/>
        </authorList>
    </citation>
    <scope>IDENTIFICATION</scope>
</reference>
<dbReference type="Proteomes" id="UP000472273">
    <property type="component" value="Unplaced"/>
</dbReference>
<evidence type="ECO:0000256" key="1">
    <source>
        <dbReference type="ARBA" id="ARBA00022723"/>
    </source>
</evidence>
<dbReference type="SUPFAM" id="SSF57850">
    <property type="entry name" value="RING/U-box"/>
    <property type="match status" value="1"/>
</dbReference>
<dbReference type="Pfam" id="PF13445">
    <property type="entry name" value="zf-RING_UBOX"/>
    <property type="match status" value="1"/>
</dbReference>
<dbReference type="GO" id="GO:0008270">
    <property type="term" value="F:zinc ion binding"/>
    <property type="evidence" value="ECO:0007669"/>
    <property type="project" value="UniProtKB-KW"/>
</dbReference>
<name>A0A670YC45_PSETE</name>